<proteinExistence type="predicted"/>
<dbReference type="EMBL" id="VIGH01000009">
    <property type="protein sequence ID" value="TQF65993.1"/>
    <property type="molecule type" value="Genomic_DNA"/>
</dbReference>
<dbReference type="Proteomes" id="UP000316256">
    <property type="component" value="Unassembled WGS sequence"/>
</dbReference>
<dbReference type="RefSeq" id="WP_142102201.1">
    <property type="nucleotide sequence ID" value="NZ_VIGH01000009.1"/>
</dbReference>
<dbReference type="InterPro" id="IPR022536">
    <property type="entry name" value="EspC"/>
</dbReference>
<reference evidence="1 2" key="1">
    <citation type="submission" date="2019-06" db="EMBL/GenBank/DDBJ databases">
        <title>Rhodococcus spaelei sp. nov., isolated from a cave.</title>
        <authorList>
            <person name="Lee S.D."/>
        </authorList>
    </citation>
    <scope>NUCLEOTIDE SEQUENCE [LARGE SCALE GENOMIC DNA]</scope>
    <source>
        <strain evidence="1 2">C9-5</strain>
    </source>
</reference>
<keyword evidence="2" id="KW-1185">Reference proteome</keyword>
<dbReference type="GO" id="GO:0009306">
    <property type="term" value="P:protein secretion"/>
    <property type="evidence" value="ECO:0007669"/>
    <property type="project" value="InterPro"/>
</dbReference>
<dbReference type="Pfam" id="PF10824">
    <property type="entry name" value="T7SS_ESX_EspC"/>
    <property type="match status" value="1"/>
</dbReference>
<comment type="caution">
    <text evidence="1">The sequence shown here is derived from an EMBL/GenBank/DDBJ whole genome shotgun (WGS) entry which is preliminary data.</text>
</comment>
<evidence type="ECO:0008006" key="3">
    <source>
        <dbReference type="Google" id="ProtNLM"/>
    </source>
</evidence>
<evidence type="ECO:0000313" key="1">
    <source>
        <dbReference type="EMBL" id="TQF65993.1"/>
    </source>
</evidence>
<sequence>MTQISAVTDGIRAYGVTAETMSAQVRAAAVGAAASGPALLGPVFGLIGGDFLAAFATAHGGHAAALHNLADTLGSMSETAVASARAYDTADLGAAGGLDVSGAGLEA</sequence>
<name>A0A541B0Z5_9NOCA</name>
<organism evidence="1 2">
    <name type="scientific">Rhodococcus spelaei</name>
    <dbReference type="NCBI Taxonomy" id="2546320"/>
    <lineage>
        <taxon>Bacteria</taxon>
        <taxon>Bacillati</taxon>
        <taxon>Actinomycetota</taxon>
        <taxon>Actinomycetes</taxon>
        <taxon>Mycobacteriales</taxon>
        <taxon>Nocardiaceae</taxon>
        <taxon>Rhodococcus</taxon>
    </lineage>
</organism>
<protein>
    <recommendedName>
        <fullName evidence="3">ESX-1 secretion-associated protein</fullName>
    </recommendedName>
</protein>
<accession>A0A541B0Z5</accession>
<evidence type="ECO:0000313" key="2">
    <source>
        <dbReference type="Proteomes" id="UP000316256"/>
    </source>
</evidence>
<dbReference type="AlphaFoldDB" id="A0A541B0Z5"/>
<gene>
    <name evidence="1" type="ORF">FK531_19165</name>
</gene>